<comment type="caution">
    <text evidence="1">The sequence shown here is derived from an EMBL/GenBank/DDBJ whole genome shotgun (WGS) entry which is preliminary data.</text>
</comment>
<organism evidence="1 2">
    <name type="scientific">Paractinoplanes hotanensis</name>
    <dbReference type="NCBI Taxonomy" id="2906497"/>
    <lineage>
        <taxon>Bacteria</taxon>
        <taxon>Bacillati</taxon>
        <taxon>Actinomycetota</taxon>
        <taxon>Actinomycetes</taxon>
        <taxon>Micromonosporales</taxon>
        <taxon>Micromonosporaceae</taxon>
        <taxon>Paractinoplanes</taxon>
    </lineage>
</organism>
<dbReference type="EMBL" id="JAMQOL010000038">
    <property type="protein sequence ID" value="MCM4081085.1"/>
    <property type="molecule type" value="Genomic_DNA"/>
</dbReference>
<accession>A0ABT0Y4X1</accession>
<gene>
    <name evidence="1" type="ORF">LXN57_26270</name>
</gene>
<reference evidence="1 2" key="1">
    <citation type="submission" date="2022-06" db="EMBL/GenBank/DDBJ databases">
        <title>Actinoplanes abujensis sp. nov., isolated from Nigerian arid soil.</title>
        <authorList>
            <person name="Ding P."/>
        </authorList>
    </citation>
    <scope>NUCLEOTIDE SEQUENCE [LARGE SCALE GENOMIC DNA]</scope>
    <source>
        <strain evidence="2">TRM88002</strain>
    </source>
</reference>
<evidence type="ECO:0000313" key="2">
    <source>
        <dbReference type="Proteomes" id="UP001523216"/>
    </source>
</evidence>
<sequence>MSDPQTVGGFAGDPTEVLSVAGAGGCCGNPPRTALVLPDATAGPCCGTPAEATAGSPCCGSAAKAEAVTAGQGCC</sequence>
<evidence type="ECO:0000313" key="1">
    <source>
        <dbReference type="EMBL" id="MCM4081085.1"/>
    </source>
</evidence>
<protein>
    <submittedName>
        <fullName evidence="1">Uncharacterized protein</fullName>
    </submittedName>
</protein>
<proteinExistence type="predicted"/>
<keyword evidence="2" id="KW-1185">Reference proteome</keyword>
<dbReference type="RefSeq" id="WP_251800888.1">
    <property type="nucleotide sequence ID" value="NZ_JAMQOL010000038.1"/>
</dbReference>
<name>A0ABT0Y4X1_9ACTN</name>
<dbReference type="Proteomes" id="UP001523216">
    <property type="component" value="Unassembled WGS sequence"/>
</dbReference>